<keyword evidence="2" id="KW-1185">Reference proteome</keyword>
<dbReference type="Proteomes" id="UP000184171">
    <property type="component" value="Unassembled WGS sequence"/>
</dbReference>
<name>A0A1M6L5J9_MALRU</name>
<organism evidence="1 2">
    <name type="scientific">Malonomonas rubra DSM 5091</name>
    <dbReference type="NCBI Taxonomy" id="1122189"/>
    <lineage>
        <taxon>Bacteria</taxon>
        <taxon>Pseudomonadati</taxon>
        <taxon>Thermodesulfobacteriota</taxon>
        <taxon>Desulfuromonadia</taxon>
        <taxon>Desulfuromonadales</taxon>
        <taxon>Geopsychrobacteraceae</taxon>
        <taxon>Malonomonas</taxon>
    </lineage>
</organism>
<proteinExistence type="predicted"/>
<gene>
    <name evidence="1" type="ORF">SAMN02745165_02877</name>
</gene>
<dbReference type="RefSeq" id="WP_072909440.1">
    <property type="nucleotide sequence ID" value="NZ_FQZT01000012.1"/>
</dbReference>
<protein>
    <submittedName>
        <fullName evidence="1">Uncharacterized protein</fullName>
    </submittedName>
</protein>
<dbReference type="EMBL" id="FQZT01000012">
    <property type="protein sequence ID" value="SHJ66472.1"/>
    <property type="molecule type" value="Genomic_DNA"/>
</dbReference>
<evidence type="ECO:0000313" key="1">
    <source>
        <dbReference type="EMBL" id="SHJ66472.1"/>
    </source>
</evidence>
<evidence type="ECO:0000313" key="2">
    <source>
        <dbReference type="Proteomes" id="UP000184171"/>
    </source>
</evidence>
<dbReference type="AlphaFoldDB" id="A0A1M6L5J9"/>
<accession>A0A1M6L5J9</accession>
<reference evidence="1 2" key="1">
    <citation type="submission" date="2016-11" db="EMBL/GenBank/DDBJ databases">
        <authorList>
            <person name="Jaros S."/>
            <person name="Januszkiewicz K."/>
            <person name="Wedrychowicz H."/>
        </authorList>
    </citation>
    <scope>NUCLEOTIDE SEQUENCE [LARGE SCALE GENOMIC DNA]</scope>
    <source>
        <strain evidence="1 2">DSM 5091</strain>
    </source>
</reference>
<sequence length="175" mass="19470">MKACKVLDGPDVDFDDLLDRLPEIKEKAEEIIATRLVNPSFAKEIQLYAEKFYDAIFLAPGELMSTLGHQAIMDLLNVFAKLKCVTFPFCAYDYLDQLEDELTVYRPHSDSANSEQDSLYWYLQPDFAVQKCSPDNGSLLLVGTICKDDVLAVSPMLQEVVLAPGVVSGIKTING</sequence>